<dbReference type="AlphaFoldDB" id="A0A5C8EPU1"/>
<dbReference type="EMBL" id="SAYD01000017">
    <property type="protein sequence ID" value="TXJ39418.1"/>
    <property type="molecule type" value="Genomic_DNA"/>
</dbReference>
<accession>A0A5C8EPU1</accession>
<protein>
    <submittedName>
        <fullName evidence="1">Uncharacterized protein</fullName>
    </submittedName>
</protein>
<comment type="caution">
    <text evidence="1">The sequence shown here is derived from an EMBL/GenBank/DDBJ whole genome shotgun (WGS) entry which is preliminary data.</text>
</comment>
<dbReference type="Proteomes" id="UP000325002">
    <property type="component" value="Unassembled WGS sequence"/>
</dbReference>
<proteinExistence type="predicted"/>
<sequence length="1234" mass="150162">MNNNLRKYIESFDNIIWLYRDIIDNKILENENLKNIDNEAKKELFDYIFDKYLDSESELNSLSIDARYYGFFRLKDIEIFLPIEEYCNNKIKDEIEKIKISNVRDIFMHLDMDLFLDDKNLLNEIPFDKYLSFISGRIKDINYGNGYYYAKSMSLIFIRNLLLEKIKEKEDIDEILDVIKKFDEFGQYNILEYIIYSLTKEEIQSDLIYDNLIKYCIELFNEEKLIKSFYDKRITKTLYTIINSISYNNERLKYILDVYFTKDEKELEEIYQYIDYEQKYKLDIPIYCLLRLTENKIDIKSILTDDQYRLVIMYLALKVKNINEIIVKNIAGEDIDLSIYWDLIRNQFLEYCNNYDIKQHGLFFLDRYRNLLEVINPTKEEFEKFSEAAKIFFYWYIIKEDNKELYPLIPEEVKKAIEIDKRYREKIEEEKQLFQKERIECIHKFFDKNRIIEDIDNIIKVLGNNPTFQDLSYYNDEYYKGKYDNKEKYLEDTERVIINPFIIDYYLIISKFFVKTVFMDKIKEYVDKYWNKHWCIQLYNYLKRHGDIVDKVNFSEEEKNKIKDYFKSSNYKENIKDLHNCLEGTFDNSYLYFVFYNIENIFKDIKFEYDEEILMNILKIPYDYYKGDIKLFNNNYYLEYFGVIMEYDADNIDFDRFFIGNEEMKNSIFKKLIESIDKDMITNEFGSYYTLLNIIKLYNSDKENYKLYSDNIAELVAHFYTSSLNKVEFLQIYNIINDFIQENNLDLKILDFINKSKQINYDHLKYINNLQKNLLEEKRLYTSSCYKLIYEIRRKINSKDIKISHNINPSSIENIKYELNQLCQYNNFNYLNKEEFNNLKNKIKNISDKFINDTDLNFEENMIYYNLLYLQNFIVEDITIWQKFTEFLMNNKDYYYSDMIIEKLIFENLFEKIDKNNFDFNFFIDNLISLYNNIIEKPYKDGVIPNETLIHRFLDNIILILINLKLDENIYNKITSLNGYIRGIIDVKIFNYFKPIKIIIKNGEYFVYDLENNFIFKTIDINELIEKLVPNDDSKVSRILKFQYLLNDIKNSILTISHPYNFEDKNESIYEFFNKVYVGCFSKTIDKENAYAWWKIYGDTSDDILKNIKVRILFNKRKLLKSILSLKDETFEYYFGDIEYIKSKENNKEIKDFFEKSNDFQFENEFRIIIKCKNENDNRIIKDNNDIPNLLGLPLNPKIYKYINLEDKYSFNEGLDERCKNTVKYLLKEAQDKI</sequence>
<evidence type="ECO:0000313" key="1">
    <source>
        <dbReference type="EMBL" id="TXJ39418.1"/>
    </source>
</evidence>
<gene>
    <name evidence="1" type="ORF">EPJ81_04140</name>
</gene>
<evidence type="ECO:0000313" key="2">
    <source>
        <dbReference type="Proteomes" id="UP000325002"/>
    </source>
</evidence>
<name>A0A5C8EPU1_9SPIR</name>
<dbReference type="RefSeq" id="WP_147778269.1">
    <property type="nucleotide sequence ID" value="NZ_SAYD01000017.1"/>
</dbReference>
<organism evidence="1 2">
    <name type="scientific">Brachyspira aalborgi</name>
    <dbReference type="NCBI Taxonomy" id="29522"/>
    <lineage>
        <taxon>Bacteria</taxon>
        <taxon>Pseudomonadati</taxon>
        <taxon>Spirochaetota</taxon>
        <taxon>Spirochaetia</taxon>
        <taxon>Brachyspirales</taxon>
        <taxon>Brachyspiraceae</taxon>
        <taxon>Brachyspira</taxon>
    </lineage>
</organism>
<reference evidence="1 2" key="1">
    <citation type="journal article" date="1992" name="Lakartidningen">
        <title>[Penicillin V and not amoxicillin is the first choice preparation in acute otitis].</title>
        <authorList>
            <person name="Kamme C."/>
            <person name="Lundgren K."/>
            <person name="Prellner K."/>
        </authorList>
    </citation>
    <scope>NUCLEOTIDE SEQUENCE [LARGE SCALE GENOMIC DNA]</scope>
    <source>
        <strain evidence="1 2">PC3997IV</strain>
    </source>
</reference>